<dbReference type="InterPro" id="IPR009081">
    <property type="entry name" value="PP-bd_ACP"/>
</dbReference>
<dbReference type="PROSITE" id="PS00012">
    <property type="entry name" value="PHOSPHOPANTETHEINE"/>
    <property type="match status" value="3"/>
</dbReference>
<dbReference type="FunFam" id="3.30.300.30:FF:000010">
    <property type="entry name" value="Enterobactin synthetase component F"/>
    <property type="match status" value="1"/>
</dbReference>
<evidence type="ECO:0000313" key="7">
    <source>
        <dbReference type="Proteomes" id="UP000069015"/>
    </source>
</evidence>
<evidence type="ECO:0000256" key="3">
    <source>
        <dbReference type="ARBA" id="ARBA00022450"/>
    </source>
</evidence>
<dbReference type="RefSeq" id="WP_058798739.1">
    <property type="nucleotide sequence ID" value="NZ_CP013612.1"/>
</dbReference>
<dbReference type="InterPro" id="IPR045851">
    <property type="entry name" value="AMP-bd_C_sf"/>
</dbReference>
<dbReference type="CDD" id="cd17646">
    <property type="entry name" value="A_NRPS_AB3403-like"/>
    <property type="match status" value="1"/>
</dbReference>
<dbReference type="Gene3D" id="2.30.38.10">
    <property type="entry name" value="Luciferase, Domain 3"/>
    <property type="match status" value="3"/>
</dbReference>
<dbReference type="GO" id="GO:0005737">
    <property type="term" value="C:cytoplasm"/>
    <property type="evidence" value="ECO:0007669"/>
    <property type="project" value="TreeGrafter"/>
</dbReference>
<evidence type="ECO:0000256" key="1">
    <source>
        <dbReference type="ARBA" id="ARBA00001957"/>
    </source>
</evidence>
<dbReference type="FunFam" id="3.40.50.980:FF:000001">
    <property type="entry name" value="Non-ribosomal peptide synthetase"/>
    <property type="match status" value="3"/>
</dbReference>
<dbReference type="PROSITE" id="PS50075">
    <property type="entry name" value="CARRIER"/>
    <property type="match status" value="3"/>
</dbReference>
<dbReference type="InterPro" id="IPR041464">
    <property type="entry name" value="TubC_N"/>
</dbReference>
<dbReference type="InterPro" id="IPR006162">
    <property type="entry name" value="Ppantetheine_attach_site"/>
</dbReference>
<dbReference type="InterPro" id="IPR025110">
    <property type="entry name" value="AMP-bd_C"/>
</dbReference>
<dbReference type="CDD" id="cd05930">
    <property type="entry name" value="A_NRPS"/>
    <property type="match status" value="1"/>
</dbReference>
<dbReference type="Pfam" id="PF13193">
    <property type="entry name" value="AMP-binding_C"/>
    <property type="match status" value="3"/>
</dbReference>
<proteinExistence type="inferred from homology"/>
<dbReference type="GO" id="GO:0031177">
    <property type="term" value="F:phosphopantetheine binding"/>
    <property type="evidence" value="ECO:0007669"/>
    <property type="project" value="InterPro"/>
</dbReference>
<dbReference type="Pfam" id="PF18563">
    <property type="entry name" value="TubC_N"/>
    <property type="match status" value="1"/>
</dbReference>
<dbReference type="InterPro" id="IPR044894">
    <property type="entry name" value="TubC_N_sf"/>
</dbReference>
<dbReference type="InterPro" id="IPR020845">
    <property type="entry name" value="AMP-binding_CS"/>
</dbReference>
<dbReference type="KEGG" id="prr:AT705_23480"/>
<dbReference type="Proteomes" id="UP000069015">
    <property type="component" value="Chromosome 2"/>
</dbReference>
<dbReference type="Pfam" id="PF00501">
    <property type="entry name" value="AMP-binding"/>
    <property type="match status" value="3"/>
</dbReference>
<gene>
    <name evidence="6" type="ORF">AT705_23480</name>
</gene>
<dbReference type="InterPro" id="IPR036736">
    <property type="entry name" value="ACP-like_sf"/>
</dbReference>
<dbReference type="FunFam" id="3.40.50.980:FF:000002">
    <property type="entry name" value="Enterobactin synthetase component F"/>
    <property type="match status" value="1"/>
</dbReference>
<keyword evidence="4" id="KW-0597">Phosphoprotein</keyword>
<protein>
    <recommendedName>
        <fullName evidence="5">Carrier domain-containing protein</fullName>
    </recommendedName>
</protein>
<dbReference type="SUPFAM" id="SSF47336">
    <property type="entry name" value="ACP-like"/>
    <property type="match status" value="3"/>
</dbReference>
<dbReference type="Gene3D" id="3.30.559.30">
    <property type="entry name" value="Nonribosomal peptide synthetase, condensation domain"/>
    <property type="match status" value="3"/>
</dbReference>
<dbReference type="PROSITE" id="PS00455">
    <property type="entry name" value="AMP_BINDING"/>
    <property type="match status" value="2"/>
</dbReference>
<feature type="domain" description="Carrier" evidence="5">
    <location>
        <begin position="1056"/>
        <end position="1132"/>
    </location>
</feature>
<dbReference type="FunFam" id="1.10.1200.10:FF:000005">
    <property type="entry name" value="Nonribosomal peptide synthetase 1"/>
    <property type="match status" value="1"/>
</dbReference>
<name>A0A0U2ZDJ2_9GAMM</name>
<dbReference type="InterPro" id="IPR010071">
    <property type="entry name" value="AA_adenyl_dom"/>
</dbReference>
<dbReference type="FunFam" id="2.30.38.10:FF:000001">
    <property type="entry name" value="Non-ribosomal peptide synthetase PvdI"/>
    <property type="match status" value="1"/>
</dbReference>
<dbReference type="Gene3D" id="1.10.10.1830">
    <property type="entry name" value="Non-ribosomal peptide synthase, adenylation domain"/>
    <property type="match status" value="1"/>
</dbReference>
<dbReference type="Gene3D" id="3.40.50.980">
    <property type="match status" value="6"/>
</dbReference>
<dbReference type="NCBIfam" id="NF003417">
    <property type="entry name" value="PRK04813.1"/>
    <property type="match status" value="3"/>
</dbReference>
<dbReference type="SUPFAM" id="SSF52777">
    <property type="entry name" value="CoA-dependent acyltransferases"/>
    <property type="match status" value="6"/>
</dbReference>
<dbReference type="FunFam" id="3.30.300.30:FF:000015">
    <property type="entry name" value="Nonribosomal peptide synthase SidD"/>
    <property type="match status" value="2"/>
</dbReference>
<dbReference type="GO" id="GO:0043041">
    <property type="term" value="P:amino acid activation for nonribosomal peptide biosynthetic process"/>
    <property type="evidence" value="ECO:0007669"/>
    <property type="project" value="TreeGrafter"/>
</dbReference>
<feature type="domain" description="Carrier" evidence="5">
    <location>
        <begin position="2146"/>
        <end position="2222"/>
    </location>
</feature>
<dbReference type="PANTHER" id="PTHR45527">
    <property type="entry name" value="NONRIBOSOMAL PEPTIDE SYNTHETASE"/>
    <property type="match status" value="1"/>
</dbReference>
<dbReference type="PANTHER" id="PTHR45527:SF1">
    <property type="entry name" value="FATTY ACID SYNTHASE"/>
    <property type="match status" value="1"/>
</dbReference>
<dbReference type="GO" id="GO:0003824">
    <property type="term" value="F:catalytic activity"/>
    <property type="evidence" value="ECO:0007669"/>
    <property type="project" value="InterPro"/>
</dbReference>
<dbReference type="InterPro" id="IPR000873">
    <property type="entry name" value="AMP-dep_synth/lig_dom"/>
</dbReference>
<evidence type="ECO:0000256" key="2">
    <source>
        <dbReference type="ARBA" id="ARBA00006432"/>
    </source>
</evidence>
<dbReference type="CDD" id="cd19531">
    <property type="entry name" value="LCL_NRPS-like"/>
    <property type="match status" value="1"/>
</dbReference>
<evidence type="ECO:0000259" key="5">
    <source>
        <dbReference type="PROSITE" id="PS50075"/>
    </source>
</evidence>
<evidence type="ECO:0000313" key="6">
    <source>
        <dbReference type="EMBL" id="ALU45889.1"/>
    </source>
</evidence>
<dbReference type="InterPro" id="IPR023213">
    <property type="entry name" value="CAT-like_dom_sf"/>
</dbReference>
<dbReference type="CDD" id="cd19544">
    <property type="entry name" value="E-C_NRPS"/>
    <property type="match status" value="2"/>
</dbReference>
<dbReference type="SUPFAM" id="SSF56801">
    <property type="entry name" value="Acetyl-CoA synthetase-like"/>
    <property type="match status" value="3"/>
</dbReference>
<dbReference type="Gene3D" id="3.30.559.10">
    <property type="entry name" value="Chloramphenicol acetyltransferase-like domain"/>
    <property type="match status" value="3"/>
</dbReference>
<dbReference type="GO" id="GO:0044550">
    <property type="term" value="P:secondary metabolite biosynthetic process"/>
    <property type="evidence" value="ECO:0007669"/>
    <property type="project" value="UniProtKB-ARBA"/>
</dbReference>
<keyword evidence="3" id="KW-0596">Phosphopantetheine</keyword>
<feature type="domain" description="Carrier" evidence="5">
    <location>
        <begin position="3237"/>
        <end position="3314"/>
    </location>
</feature>
<sequence>MKPQQLVSLLQDKLILVSVSDGSLVVEAEKGAVTAEIAQLIRDNKTQLLAYLSDSEAQPKREAVTPRAEQYQTLAPLSFSQRRLWFIDQLQQGSAQYNMPALMTVTGELDLAVAERACQAIIRRHEILRTVVVDGENGARQHIRDEVTFAIAHSDLTTLEASARVAQLEALIDEELNTPFDLTQDVMMRARYILLADPGSAQQDGVLLFNMHHIASDGWSIELLSQEFLTLYRAFAQGAEDPLPELAIQYADYALWQQTWLQENVLESQLSYWQETLADAPSVHSLPLKQARPEEKQSAAGCQSFSLNSTLSQQLTTVAQRNEMSPFMLVHSALSWVLAQHSNQQDILIGTPVANRLQSELEPLIGFFVNNLVLRTQTQHATLGDYFAHVREVHRDAQDNQDVPFEQLVERLNVERSLSHDPLFQIMLSMDSDFGVSDQSDVGLDGLRFGQYEREIVSLKYDIDIDITPQDGGYVLRWTYDLALFDADYIATLNRHLIRAIHLFSNSFASTALAQLSLMDTQEQQAYLADLCGPSVALSAMPVHQLIETRAVQSDARIVVKSHEGTLTYQQLNERANQLAHYLRAEHQVGPNTLVGLCVGRSLEMMVAVLAILKAGGAYVPLDPDYPQERLAYMVEDTGLSVVLTQQKVAGILNDFNVTAVPLDNASQFANYPVSNPDVALTPDNLAYVMYTSGSTGNPKGVMISHHNLINFAANCEQRYEITEADNVLQFSTMNFDIFVEEWLATLTQGATLVLRDEEVSLSREAFIAFCDNHAISVASLPTAFWHMLALSEAELESLALRLVIVGGEALDKHSVASLKPGFVLLNTYGPTETTVTTSGYAISGGYDDPRAVPIGRANVNTATLVLSEQLTLCPPGVVGELYVSGQCLASGYLHQSELTAERFIDNPYFDPANPALSARLYKTGDLVRIGADGEIEFVGRSDDQVKIRGFRVELGEIETQLMSHERIESAVVLAEAATLDGTNRGGKVLRAFIQSEQDSSLIDALQQHLSGNLPDYMVPSAYSFVSQWPLTANGKLDKRALLALPAKTVEQPYQAPQTDAEKMVVDIVASLLSLDVDTVGVHANFFALGGHSLLIMQLVSQLRARQYQADVQALFRAHTLQDMARQVRALGSEESSRVPANLIPADCSKITPQMVTLVELDEQQLTDIAQTIPGGMANIQDIYPLAPLQEGVLFVHTMSEGQDPYVTSTTFEFDSRESLERFKWALNTLIARHDVLRTAILWRNRTTALQVVQREVELPVTELDFSGESDVRAAFSAHVAEQPLWIELENAPLLQLSVCEDAAQGKHYALLCEHHLISDHVSLEILVHELTALLRGNEASLAEPVPYREFVGRTLARTASLDTEAFFTQMLGDVSEPTLPYGLTDVLNDGSGIETVHVTLDDAQAQRIRRLTRQYHSSPAALFHLVWAKVLGVCSGQSEVVFGTVLSGRMSDDGLSSQLMGMMINTLPLRVSLSEQDAMSLLAHINDDLRALMPYEQVSLAEAQRCSGVSGQLPLFSAMLNYRHSATEESQLEQDAGFRVISSEERTNYPFNLSVDDFGDGFGFELQVDKRAPAARIAQYLQVTLTQVLDLLDSQSSTAVQSLCVLDGAERQQQLHSWNDTALDYPRELCIHELFEQQAAATPEQIALRFGEQTLSYGELNARANQLAHYLRAEHNIGPDSLVGLCVERSLDMVIGIWGILKAGGAYVPLDPELPPARLSYLVEDANAAVVLSTAVVAGRVNLGEASVTRLDEFDFSAYPDINIAVSDIGLNARNLAYTIYTSGSTGLPKGVLVEHQALHNRIDWMDNEYGCGPDDRILQKTPYSFDVSVWEFVWPMLKGAQLVIAKPGGHKEPEYLSELIVAAGITKLHFVPSMLGVMLEHGDLARCTSINQVFCSGEALQISHVEQFRASLPSAQLHNLYGPTEAAIDVSYWDCSQPHGSSVPIGKPIQNIQLVILDEALNLLPQGACGELHIGGEGLARGYHNRPELTAERFIDNPFEDTLPSSRLYKTGDLVRFRDDGTIEYMGRMDHQVKIRGLRIELGEIEYHIGEHHEVDSALVMALSDTQGNQRLVAYVKPLAEQVQAAQQTLIASIVETLGQSLAEYMIPASFVLIDEWPQTPNGKIDRKALPAPEQADLSSDYVAPQGDTERTLAAIWADVLNLPVEQISRDANFFALGGHSLLVMQLLSRVKQLGYQCQAQALFKAGSLSVMAAHLDAQPQVEFEFSVPQNLIPEQASTITPDMLPLIELTQDSIDSLIAQVPGGAANVQDMYPLAPLQEGVLFVHTLNQQHDPYVSTMAFELADESQLAQLKAELNFVIQRHDVLRTAIFWRGRAQAVQVVLREAQLPVSELPFERAQIKAQFEDYVANAAHGFELESAPLIQLMVSPQDEQGRIYALLKFHHLITDHVSLEILLSELGAQNKAELPAPLPYREFIARSMAQSTKLDTAAFFTEQLGDIDTPTLPFGLSQVTGDGNAVAEYSTTLDMALSQQIRALSRHLQCSPAALFHLAWAQVLSTSTGRDEVIFGTVMSGRMNGMPGIENMMGMLINTLPLRVSLGQQSAQVALREVNDALQALLPYEQVSLAEAQSHSAISGNTPLFSAILNYRHTGHDAAQEQAASHRDVGAPSLLSTRERTNYPFDLSVNDLGEQASFTLDFQIEQTVEAARIADWMETALHGLVNALQDNSNQPVSTLTVLPPAEIALQDTWQSERANYPRLSCIHELFELQAAATPNEVAVQLDDQMLSYGELNARANQLASYLRETHQIGAGALVGLCLGRSVELLVATLAILKAGGAYVPLDPTYPESRLAYMLEDTQLTVVLTEQAQHEVLAFSSVAKITLDTLDAPWSALSVLDLPRAEGLTAQSIAYVIYTSGSTGTPKGVMTPHRAVNRLVYDPNFMALNNQTVFLQSANIAFDAATLEIWGPLLNGGRCVLYPETYLSLDGINKVLSSQGITAMWLTSGLFTEWSKVCGELESHTLALQTVLAGGDVLNPQAVTAVQTGLPKVTVINGYGPTENTTFTCCYPVPADQDISAGVPIGRGVQGDHILVLSPQGRQLPQGVVGELCVGGDGLALGYLNQPQLSKARFITNPYFSEPGQAAELYRTGDLVRFKPDGLVEYVGRIDDQIKIRGFRVELGEIEAALNADERVAQSLVVVNKARGLIVAYVEPNPLQQTDDLTEQLMASMSACLPPYMVPSAWQLITSWPLTTNGKIDRKALPDVALTAMTEEYVAPQTALEQQLVDVVARLLEVESDTISMSANFFDLGGHSLLMMRLLSEIKAHWQIELSVAEVFECQYLGEVAELIHSEVALSSAFDDSDIDEDEEVLEI</sequence>
<dbReference type="Pfam" id="PF00550">
    <property type="entry name" value="PP-binding"/>
    <property type="match status" value="3"/>
</dbReference>
<comment type="similarity">
    <text evidence="2">Belongs to the ATP-dependent AMP-binding enzyme family.</text>
</comment>
<reference evidence="6 7" key="1">
    <citation type="submission" date="2015-12" db="EMBL/GenBank/DDBJ databases">
        <title>Complete genome sequence of Pseudoalteromonas rubra SCSIO 6842, harboring a conjugative plasmid.</title>
        <authorList>
            <person name="Li B."/>
            <person name="Wang X."/>
        </authorList>
    </citation>
    <scope>NUCLEOTIDE SEQUENCE [LARGE SCALE GENOMIC DNA]</scope>
    <source>
        <strain evidence="6 7">SCSIO 6842</strain>
    </source>
</reference>
<evidence type="ECO:0000256" key="4">
    <source>
        <dbReference type="ARBA" id="ARBA00022553"/>
    </source>
</evidence>
<dbReference type="InterPro" id="IPR020806">
    <property type="entry name" value="PKS_PP-bd"/>
</dbReference>
<dbReference type="EMBL" id="CP013612">
    <property type="protein sequence ID" value="ALU45889.1"/>
    <property type="molecule type" value="Genomic_DNA"/>
</dbReference>
<accession>A0A0U2ZDJ2</accession>
<comment type="cofactor">
    <cofactor evidence="1">
        <name>pantetheine 4'-phosphate</name>
        <dbReference type="ChEBI" id="CHEBI:47942"/>
    </cofactor>
</comment>
<dbReference type="Pfam" id="PF00668">
    <property type="entry name" value="Condensation"/>
    <property type="match status" value="3"/>
</dbReference>
<dbReference type="CDD" id="cd12117">
    <property type="entry name" value="A_NRPS_Srf_like"/>
    <property type="match status" value="1"/>
</dbReference>
<organism evidence="6 7">
    <name type="scientific">Pseudoalteromonas rubra</name>
    <dbReference type="NCBI Taxonomy" id="43658"/>
    <lineage>
        <taxon>Bacteria</taxon>
        <taxon>Pseudomonadati</taxon>
        <taxon>Pseudomonadota</taxon>
        <taxon>Gammaproteobacteria</taxon>
        <taxon>Alteromonadales</taxon>
        <taxon>Pseudoalteromonadaceae</taxon>
        <taxon>Pseudoalteromonas</taxon>
    </lineage>
</organism>
<dbReference type="SMART" id="SM00823">
    <property type="entry name" value="PKS_PP"/>
    <property type="match status" value="3"/>
</dbReference>
<dbReference type="NCBIfam" id="TIGR01733">
    <property type="entry name" value="AA-adenyl-dom"/>
    <property type="match status" value="3"/>
</dbReference>
<dbReference type="InterPro" id="IPR001242">
    <property type="entry name" value="Condensation_dom"/>
</dbReference>
<dbReference type="Gene3D" id="1.10.1200.10">
    <property type="entry name" value="ACP-like"/>
    <property type="match status" value="3"/>
</dbReference>
<dbReference type="Gene3D" id="3.30.300.30">
    <property type="match status" value="3"/>
</dbReference>
<dbReference type="FunFam" id="3.40.50.12780:FF:000012">
    <property type="entry name" value="Non-ribosomal peptide synthetase"/>
    <property type="match status" value="2"/>
</dbReference>